<feature type="region of interest" description="Disordered" evidence="1">
    <location>
        <begin position="356"/>
        <end position="382"/>
    </location>
</feature>
<organism evidence="2 3">
    <name type="scientific">Elaphomyces granulatus</name>
    <dbReference type="NCBI Taxonomy" id="519963"/>
    <lineage>
        <taxon>Eukaryota</taxon>
        <taxon>Fungi</taxon>
        <taxon>Dikarya</taxon>
        <taxon>Ascomycota</taxon>
        <taxon>Pezizomycotina</taxon>
        <taxon>Eurotiomycetes</taxon>
        <taxon>Eurotiomycetidae</taxon>
        <taxon>Eurotiales</taxon>
        <taxon>Elaphomycetaceae</taxon>
        <taxon>Elaphomyces</taxon>
    </lineage>
</organism>
<dbReference type="PANTHER" id="PTHR34776">
    <property type="entry name" value="F17F16.3 PROTEIN"/>
    <property type="match status" value="1"/>
</dbReference>
<accession>A0A232LND2</accession>
<comment type="caution">
    <text evidence="2">The sequence shown here is derived from an EMBL/GenBank/DDBJ whole genome shotgun (WGS) entry which is preliminary data.</text>
</comment>
<evidence type="ECO:0000313" key="2">
    <source>
        <dbReference type="EMBL" id="OXV05327.1"/>
    </source>
</evidence>
<protein>
    <recommendedName>
        <fullName evidence="4">BTB domain transcription factor</fullName>
    </recommendedName>
</protein>
<proteinExistence type="predicted"/>
<evidence type="ECO:0000313" key="3">
    <source>
        <dbReference type="Proteomes" id="UP000243515"/>
    </source>
</evidence>
<sequence>MTENRTLSTRSAAAKANEALSRSAKTKSTKRKRVPTNAPMSKREKKEDDGHQTVGDLKTEIDGRSGQNEAEGKEKLAISPAESTEQPQERPSIRSHEEKPPTPDPESATIKPKTLDDAGSSVKMSPEREEIVPTDILEKGIIYFFYRPRVNVEAPHGMKDVSRSFFVMRPTPRGAKLEHGPIGDNSNCRLLLLPKKKFPTSTSERDMGFVEKAGVTLKTLQDSLIAEHHYLTQTRGERTRPEARPYAEGVYAIISSGPRSSHLAYILTIPSEVGDVQRDFGLRSRGSFIIQTKNPKYPGPSYAQLPKSPEYPPHILEKFHDLRWIPTEPELLDYPNAQFLVIGAAQGELGKAAVAKNGSKNDDQEQPGEELEKFEDENEERVKSLKGDHCVYEDLGLDAKNYPTVPTTWESDTQ</sequence>
<evidence type="ECO:0000256" key="1">
    <source>
        <dbReference type="SAM" id="MobiDB-lite"/>
    </source>
</evidence>
<feature type="compositionally biased region" description="Basic and acidic residues" evidence="1">
    <location>
        <begin position="87"/>
        <end position="101"/>
    </location>
</feature>
<feature type="region of interest" description="Disordered" evidence="1">
    <location>
        <begin position="1"/>
        <end position="127"/>
    </location>
</feature>
<name>A0A232LND2_9EURO</name>
<evidence type="ECO:0008006" key="4">
    <source>
        <dbReference type="Google" id="ProtNLM"/>
    </source>
</evidence>
<feature type="compositionally biased region" description="Acidic residues" evidence="1">
    <location>
        <begin position="364"/>
        <end position="379"/>
    </location>
</feature>
<dbReference type="EMBL" id="NPHW01007177">
    <property type="protein sequence ID" value="OXV05327.1"/>
    <property type="molecule type" value="Genomic_DNA"/>
</dbReference>
<feature type="compositionally biased region" description="Basic residues" evidence="1">
    <location>
        <begin position="24"/>
        <end position="34"/>
    </location>
</feature>
<reference evidence="2 3" key="1">
    <citation type="journal article" date="2015" name="Environ. Microbiol.">
        <title>Metagenome sequence of Elaphomyces granulatus from sporocarp tissue reveals Ascomycota ectomycorrhizal fingerprints of genome expansion and a Proteobacteria-rich microbiome.</title>
        <authorList>
            <person name="Quandt C.A."/>
            <person name="Kohler A."/>
            <person name="Hesse C.N."/>
            <person name="Sharpton T.J."/>
            <person name="Martin F."/>
            <person name="Spatafora J.W."/>
        </authorList>
    </citation>
    <scope>NUCLEOTIDE SEQUENCE [LARGE SCALE GENOMIC DNA]</scope>
    <source>
        <strain evidence="2 3">OSC145934</strain>
    </source>
</reference>
<dbReference type="PANTHER" id="PTHR34776:SF1">
    <property type="entry name" value="F17F16.3 PROTEIN"/>
    <property type="match status" value="1"/>
</dbReference>
<dbReference type="Proteomes" id="UP000243515">
    <property type="component" value="Unassembled WGS sequence"/>
</dbReference>
<keyword evidence="3" id="KW-1185">Reference proteome</keyword>
<feature type="compositionally biased region" description="Basic and acidic residues" evidence="1">
    <location>
        <begin position="41"/>
        <end position="63"/>
    </location>
</feature>
<gene>
    <name evidence="2" type="ORF">Egran_06905</name>
</gene>
<dbReference type="OrthoDB" id="1028014at2759"/>
<dbReference type="AlphaFoldDB" id="A0A232LND2"/>
<feature type="compositionally biased region" description="Polar residues" evidence="1">
    <location>
        <begin position="1"/>
        <end position="11"/>
    </location>
</feature>